<keyword evidence="4" id="KW-1185">Reference proteome</keyword>
<evidence type="ECO:0000313" key="3">
    <source>
        <dbReference type="EMBL" id="MCY1136996.1"/>
    </source>
</evidence>
<dbReference type="RefSeq" id="WP_267560795.1">
    <property type="nucleotide sequence ID" value="NZ_JAPNTZ010000001.1"/>
</dbReference>
<evidence type="ECO:0000313" key="4">
    <source>
        <dbReference type="Proteomes" id="UP001151002"/>
    </source>
</evidence>
<evidence type="ECO:0000259" key="1">
    <source>
        <dbReference type="Pfam" id="PF14505"/>
    </source>
</evidence>
<organism evidence="3 4">
    <name type="scientific">Paractinoplanes pyxinae</name>
    <dbReference type="NCBI Taxonomy" id="2997416"/>
    <lineage>
        <taxon>Bacteria</taxon>
        <taxon>Bacillati</taxon>
        <taxon>Actinomycetota</taxon>
        <taxon>Actinomycetes</taxon>
        <taxon>Micromonosporales</taxon>
        <taxon>Micromonosporaceae</taxon>
        <taxon>Paractinoplanes</taxon>
    </lineage>
</organism>
<evidence type="ECO:0000259" key="2">
    <source>
        <dbReference type="Pfam" id="PF20999"/>
    </source>
</evidence>
<reference evidence="3" key="1">
    <citation type="submission" date="2022-11" db="EMBL/GenBank/DDBJ databases">
        <authorList>
            <person name="Somphong A."/>
            <person name="Phongsopitanun W."/>
        </authorList>
    </citation>
    <scope>NUCLEOTIDE SEQUENCE</scope>
    <source>
        <strain evidence="3">Pm04-4</strain>
    </source>
</reference>
<dbReference type="InterPro" id="IPR048399">
    <property type="entry name" value="DUF4438_C"/>
</dbReference>
<dbReference type="Gene3D" id="4.10.1180.10">
    <property type="entry name" value="tm1086 domain"/>
    <property type="match status" value="1"/>
</dbReference>
<comment type="caution">
    <text evidence="3">The sequence shown here is derived from an EMBL/GenBank/DDBJ whole genome shotgun (WGS) entry which is preliminary data.</text>
</comment>
<dbReference type="InterPro" id="IPR029433">
    <property type="entry name" value="DUF4438_N"/>
</dbReference>
<accession>A0ABT4ARY8</accession>
<dbReference type="Pfam" id="PF20999">
    <property type="entry name" value="DUF4438_C"/>
    <property type="match status" value="1"/>
</dbReference>
<gene>
    <name evidence="3" type="ORF">OWR29_03235</name>
</gene>
<dbReference type="EMBL" id="JAPNTZ010000001">
    <property type="protein sequence ID" value="MCY1136996.1"/>
    <property type="molecule type" value="Genomic_DNA"/>
</dbReference>
<dbReference type="InterPro" id="IPR044909">
    <property type="entry name" value="TM_1086_sf"/>
</dbReference>
<feature type="domain" description="DUF4438" evidence="1">
    <location>
        <begin position="22"/>
        <end position="151"/>
    </location>
</feature>
<protein>
    <submittedName>
        <fullName evidence="3">DUF4438 domain-containing protein</fullName>
    </submittedName>
</protein>
<dbReference type="Pfam" id="PF14505">
    <property type="entry name" value="DUF4438"/>
    <property type="match status" value="1"/>
</dbReference>
<dbReference type="Gene3D" id="2.40.10.170">
    <property type="match status" value="1"/>
</dbReference>
<sequence length="281" mass="29059">MKTVAMNLSGAVETPEMPSSPYLVDVDGRPYVPIGTAGIVLGVRLGDGVFDHDADHAAPGVTLSHTDQAARHGLTALACLGNEAVVHGGAAAGRRGRVLGKRGEQGRVIVVFPDDVLELLLPGDPILVRAHGQGAVVSPSVALINTDPDFLDRLPISVGNDGVRASVRAAVPSALAGNGIGRPAHMWDLDLQVTAETAAAAGLAGLLLGDLVAVDDLDVRHNAGYRRGWRTVGLIVHGGSPQPGHGPGLMPMLCGPREALTIDIQGDQHRGVTAEHLDFRP</sequence>
<feature type="domain" description="DUF4438" evidence="2">
    <location>
        <begin position="154"/>
        <end position="263"/>
    </location>
</feature>
<name>A0ABT4ARY8_9ACTN</name>
<proteinExistence type="predicted"/>
<dbReference type="InterPro" id="IPR044910">
    <property type="entry name" value="TM_1086_SG_dom"/>
</dbReference>
<dbReference type="Gene3D" id="2.102.30.10">
    <property type="entry name" value="tm1086 (SG structure) domain"/>
    <property type="match status" value="1"/>
</dbReference>
<dbReference type="Proteomes" id="UP001151002">
    <property type="component" value="Unassembled WGS sequence"/>
</dbReference>